<dbReference type="Gene3D" id="3.60.21.10">
    <property type="match status" value="1"/>
</dbReference>
<keyword evidence="3" id="KW-0812">Transmembrane</keyword>
<dbReference type="CDD" id="cd07381">
    <property type="entry name" value="MPP_CapA"/>
    <property type="match status" value="1"/>
</dbReference>
<dbReference type="EMBL" id="DVHU01000023">
    <property type="protein sequence ID" value="HIR92353.1"/>
    <property type="molecule type" value="Genomic_DNA"/>
</dbReference>
<organism evidence="5 6">
    <name type="scientific">Candidatus Egerieimonas intestinavium</name>
    <dbReference type="NCBI Taxonomy" id="2840777"/>
    <lineage>
        <taxon>Bacteria</taxon>
        <taxon>Bacillati</taxon>
        <taxon>Bacillota</taxon>
        <taxon>Clostridia</taxon>
        <taxon>Lachnospirales</taxon>
        <taxon>Lachnospiraceae</taxon>
        <taxon>Lachnospiraceae incertae sedis</taxon>
        <taxon>Candidatus Egerieimonas</taxon>
    </lineage>
</organism>
<dbReference type="InterPro" id="IPR029052">
    <property type="entry name" value="Metallo-depent_PP-like"/>
</dbReference>
<reference evidence="5" key="1">
    <citation type="submission" date="2020-10" db="EMBL/GenBank/DDBJ databases">
        <authorList>
            <person name="Gilroy R."/>
        </authorList>
    </citation>
    <scope>NUCLEOTIDE SEQUENCE</scope>
    <source>
        <strain evidence="5">ChiSxjej1B13-7041</strain>
    </source>
</reference>
<gene>
    <name evidence="5" type="ORF">IAB98_02890</name>
</gene>
<dbReference type="InterPro" id="IPR052169">
    <property type="entry name" value="CW_Biosynth-Accessory"/>
</dbReference>
<feature type="domain" description="Capsule synthesis protein CapA" evidence="4">
    <location>
        <begin position="78"/>
        <end position="326"/>
    </location>
</feature>
<dbReference type="AlphaFoldDB" id="A0A9D1JEX8"/>
<keyword evidence="3" id="KW-0472">Membrane</keyword>
<dbReference type="SUPFAM" id="SSF56300">
    <property type="entry name" value="Metallo-dependent phosphatases"/>
    <property type="match status" value="1"/>
</dbReference>
<proteinExistence type="inferred from homology"/>
<dbReference type="Proteomes" id="UP000886841">
    <property type="component" value="Unassembled WGS sequence"/>
</dbReference>
<keyword evidence="3" id="KW-1133">Transmembrane helix</keyword>
<dbReference type="Pfam" id="PF09587">
    <property type="entry name" value="PGA_cap"/>
    <property type="match status" value="1"/>
</dbReference>
<protein>
    <submittedName>
        <fullName evidence="5">CapA family protein</fullName>
    </submittedName>
</protein>
<evidence type="ECO:0000256" key="1">
    <source>
        <dbReference type="ARBA" id="ARBA00005662"/>
    </source>
</evidence>
<dbReference type="PANTHER" id="PTHR33393">
    <property type="entry name" value="POLYGLUTAMINE SYNTHESIS ACCESSORY PROTEIN RV0574C-RELATED"/>
    <property type="match status" value="1"/>
</dbReference>
<evidence type="ECO:0000313" key="5">
    <source>
        <dbReference type="EMBL" id="HIR92353.1"/>
    </source>
</evidence>
<sequence length="417" mass="46107">MDQRELEKRRAANKRKRQLQLRRRMQAAGGGALLLALILAGFLIFGNKDKEPASPGKSPQPTAAAAATPTPEPDNTLELLAAGDCLIHDRVYNNYETTDGNYDFSGVFDPVKDQIQEADLAVINQETVLTTDMDAVSSYPSFATPCQIGDAIAEAGFDVVLQASNHTMDKEADGVTETLDYWEQNHPEITVLGIHRNQQEADEITVLEKNGIRLALLNYTFGFNNRDSSTVPSYLADVYSRDKVQADVEKARAQADAVVVFYHVGKEYADAPTETIQAEFQYLADLGVEATIACHPHVIQDWETLSGENGTSTLTYYSLGNFLAGQREPETLLGAMARIVFERDEATGQVSIQESEMIPTVSHYDADFNNLSVYPLADYTEELAVDHGIHQQQEAAGTDFNLQYLKDRWKTITGETL</sequence>
<comment type="similarity">
    <text evidence="1">Belongs to the CapA family.</text>
</comment>
<dbReference type="InterPro" id="IPR019079">
    <property type="entry name" value="Capsule_synth_CapA"/>
</dbReference>
<evidence type="ECO:0000259" key="4">
    <source>
        <dbReference type="SMART" id="SM00854"/>
    </source>
</evidence>
<evidence type="ECO:0000313" key="6">
    <source>
        <dbReference type="Proteomes" id="UP000886841"/>
    </source>
</evidence>
<dbReference type="SMART" id="SM00854">
    <property type="entry name" value="PGA_cap"/>
    <property type="match status" value="1"/>
</dbReference>
<feature type="transmembrane region" description="Helical" evidence="3">
    <location>
        <begin position="25"/>
        <end position="45"/>
    </location>
</feature>
<dbReference type="PANTHER" id="PTHR33393:SF12">
    <property type="entry name" value="CAPSULE BIOSYNTHESIS PROTEIN CAPA"/>
    <property type="match status" value="1"/>
</dbReference>
<evidence type="ECO:0000256" key="2">
    <source>
        <dbReference type="SAM" id="MobiDB-lite"/>
    </source>
</evidence>
<feature type="region of interest" description="Disordered" evidence="2">
    <location>
        <begin position="51"/>
        <end position="74"/>
    </location>
</feature>
<accession>A0A9D1JEX8</accession>
<comment type="caution">
    <text evidence="5">The sequence shown here is derived from an EMBL/GenBank/DDBJ whole genome shotgun (WGS) entry which is preliminary data.</text>
</comment>
<reference evidence="5" key="2">
    <citation type="journal article" date="2021" name="PeerJ">
        <title>Extensive microbial diversity within the chicken gut microbiome revealed by metagenomics and culture.</title>
        <authorList>
            <person name="Gilroy R."/>
            <person name="Ravi A."/>
            <person name="Getino M."/>
            <person name="Pursley I."/>
            <person name="Horton D.L."/>
            <person name="Alikhan N.F."/>
            <person name="Baker D."/>
            <person name="Gharbi K."/>
            <person name="Hall N."/>
            <person name="Watson M."/>
            <person name="Adriaenssens E.M."/>
            <person name="Foster-Nyarko E."/>
            <person name="Jarju S."/>
            <person name="Secka A."/>
            <person name="Antonio M."/>
            <person name="Oren A."/>
            <person name="Chaudhuri R.R."/>
            <person name="La Ragione R."/>
            <person name="Hildebrand F."/>
            <person name="Pallen M.J."/>
        </authorList>
    </citation>
    <scope>NUCLEOTIDE SEQUENCE</scope>
    <source>
        <strain evidence="5">ChiSxjej1B13-7041</strain>
    </source>
</reference>
<evidence type="ECO:0000256" key="3">
    <source>
        <dbReference type="SAM" id="Phobius"/>
    </source>
</evidence>
<name>A0A9D1JEX8_9FIRM</name>